<sequence length="186" mass="20995">MKNVGYEVEVGFYIVDLTKRKVIHFIDLPSNPFGITFNGTSLICCVSFEDIHVISCKDYSISTIPNTFTNEASYVSTHDDKIFYTKPEQNKVVCCFFDGTPAWVFQDKTNLEYPQGITVDKQGNVFVVGFDSSNVLVLSSDGKHCKQILTKEDGHKLPYAIFNDKIKNQLLVTAGPFAYLYNISYL</sequence>
<evidence type="ECO:0000313" key="1">
    <source>
        <dbReference type="EMBL" id="CAG2205877.1"/>
    </source>
</evidence>
<evidence type="ECO:0000313" key="2">
    <source>
        <dbReference type="Proteomes" id="UP000683360"/>
    </source>
</evidence>
<dbReference type="AlphaFoldDB" id="A0A8S3RGH2"/>
<accession>A0A8S3RGH2</accession>
<organism evidence="1 2">
    <name type="scientific">Mytilus edulis</name>
    <name type="common">Blue mussel</name>
    <dbReference type="NCBI Taxonomy" id="6550"/>
    <lineage>
        <taxon>Eukaryota</taxon>
        <taxon>Metazoa</taxon>
        <taxon>Spiralia</taxon>
        <taxon>Lophotrochozoa</taxon>
        <taxon>Mollusca</taxon>
        <taxon>Bivalvia</taxon>
        <taxon>Autobranchia</taxon>
        <taxon>Pteriomorphia</taxon>
        <taxon>Mytilida</taxon>
        <taxon>Mytiloidea</taxon>
        <taxon>Mytilidae</taxon>
        <taxon>Mytilinae</taxon>
        <taxon>Mytilus</taxon>
    </lineage>
</organism>
<dbReference type="Proteomes" id="UP000683360">
    <property type="component" value="Unassembled WGS sequence"/>
</dbReference>
<dbReference type="SUPFAM" id="SSF101898">
    <property type="entry name" value="NHL repeat"/>
    <property type="match status" value="1"/>
</dbReference>
<dbReference type="EMBL" id="CAJPWZ010001032">
    <property type="protein sequence ID" value="CAG2205877.1"/>
    <property type="molecule type" value="Genomic_DNA"/>
</dbReference>
<name>A0A8S3RGH2_MYTED</name>
<gene>
    <name evidence="1" type="ORF">MEDL_20248</name>
</gene>
<protein>
    <submittedName>
        <fullName evidence="1">Uncharacterized protein</fullName>
    </submittedName>
</protein>
<dbReference type="OrthoDB" id="6087280at2759"/>
<keyword evidence="2" id="KW-1185">Reference proteome</keyword>
<proteinExistence type="predicted"/>
<comment type="caution">
    <text evidence="1">The sequence shown here is derived from an EMBL/GenBank/DDBJ whole genome shotgun (WGS) entry which is preliminary data.</text>
</comment>
<dbReference type="InterPro" id="IPR011042">
    <property type="entry name" value="6-blade_b-propeller_TolB-like"/>
</dbReference>
<dbReference type="Gene3D" id="2.120.10.30">
    <property type="entry name" value="TolB, C-terminal domain"/>
    <property type="match status" value="1"/>
</dbReference>
<reference evidence="1" key="1">
    <citation type="submission" date="2021-03" db="EMBL/GenBank/DDBJ databases">
        <authorList>
            <person name="Bekaert M."/>
        </authorList>
    </citation>
    <scope>NUCLEOTIDE SEQUENCE</scope>
</reference>